<proteinExistence type="predicted"/>
<feature type="domain" description="Glycosyl transferase family 1" evidence="1">
    <location>
        <begin position="242"/>
        <end position="414"/>
    </location>
</feature>
<protein>
    <recommendedName>
        <fullName evidence="1">Glycosyl transferase family 1 domain-containing protein</fullName>
    </recommendedName>
</protein>
<dbReference type="GO" id="GO:0016757">
    <property type="term" value="F:glycosyltransferase activity"/>
    <property type="evidence" value="ECO:0007669"/>
    <property type="project" value="InterPro"/>
</dbReference>
<dbReference type="Pfam" id="PF00534">
    <property type="entry name" value="Glycos_transf_1"/>
    <property type="match status" value="1"/>
</dbReference>
<sequence length="551" mass="58109">MSAECRVPSGNGVTLKVDSVVAADELKDPALGTRHSALGTPRVACLTPLSPVESGISYYSEDLLPTLARALDLHVFVDGYTPTHAAPLRAAGVTIRRGREFERAIRAEGFAATIYQLGNSPAHAYMYDRALREPGVAVLHDAVLHHLRLWMAINGGRSRRRRYADELRELYGAAGEALAREVLRGKTPATLFDYPLIEPILDRARAIIVHNAASAARMEELRPGSKVRVVPMGVPLPSLPPREAARARLGLAPEAFVVLSLGHANPYKRLDVALRAFRRLADERPDARFLIAGSEAPGLGATLDRQIGYLGLGGRARRLGFVAPDTVADLLAAADCCVNLRYPSSGETSASLLRIMGAGLPVVVSDAGSFRELPAASAMVVPVGRIEEPLLAEYLIELARNEPLRAGLGATAREFVATAHSLERAATGYLDTLGELLGRAIAPTSAADGPVVVGAAVSGAQGLTVGVADGRRNQSASPGVPPAGTLAVDPTLDVVAEALTDLRLAGHEPTVRSVARDLVALGLSGEGLGGEARETGRAGRWRARLRVVGRG</sequence>
<accession>A0A6J4VYS9</accession>
<reference evidence="2" key="1">
    <citation type="submission" date="2020-02" db="EMBL/GenBank/DDBJ databases">
        <authorList>
            <person name="Meier V. D."/>
        </authorList>
    </citation>
    <scope>NUCLEOTIDE SEQUENCE</scope>
    <source>
        <strain evidence="2">AVDCRST_MAG18</strain>
    </source>
</reference>
<dbReference type="InterPro" id="IPR001296">
    <property type="entry name" value="Glyco_trans_1"/>
</dbReference>
<evidence type="ECO:0000313" key="2">
    <source>
        <dbReference type="EMBL" id="CAA9590699.1"/>
    </source>
</evidence>
<dbReference type="PANTHER" id="PTHR12526">
    <property type="entry name" value="GLYCOSYLTRANSFERASE"/>
    <property type="match status" value="1"/>
</dbReference>
<dbReference type="AlphaFoldDB" id="A0A6J4VYS9"/>
<dbReference type="CDD" id="cd03801">
    <property type="entry name" value="GT4_PimA-like"/>
    <property type="match status" value="1"/>
</dbReference>
<evidence type="ECO:0000259" key="1">
    <source>
        <dbReference type="Pfam" id="PF00534"/>
    </source>
</evidence>
<dbReference type="PANTHER" id="PTHR12526:SF636">
    <property type="entry name" value="BLL3647 PROTEIN"/>
    <property type="match status" value="1"/>
</dbReference>
<gene>
    <name evidence="2" type="ORF">AVDCRST_MAG18-5138</name>
</gene>
<organism evidence="2">
    <name type="scientific">uncultured Thermomicrobiales bacterium</name>
    <dbReference type="NCBI Taxonomy" id="1645740"/>
    <lineage>
        <taxon>Bacteria</taxon>
        <taxon>Pseudomonadati</taxon>
        <taxon>Thermomicrobiota</taxon>
        <taxon>Thermomicrobia</taxon>
        <taxon>Thermomicrobiales</taxon>
        <taxon>environmental samples</taxon>
    </lineage>
</organism>
<dbReference type="Gene3D" id="3.40.50.2000">
    <property type="entry name" value="Glycogen Phosphorylase B"/>
    <property type="match status" value="2"/>
</dbReference>
<dbReference type="EMBL" id="CADCWN010000413">
    <property type="protein sequence ID" value="CAA9590699.1"/>
    <property type="molecule type" value="Genomic_DNA"/>
</dbReference>
<dbReference type="SUPFAM" id="SSF53756">
    <property type="entry name" value="UDP-Glycosyltransferase/glycogen phosphorylase"/>
    <property type="match status" value="1"/>
</dbReference>
<name>A0A6J4VYS9_9BACT</name>